<feature type="compositionally biased region" description="Basic and acidic residues" evidence="1">
    <location>
        <begin position="56"/>
        <end position="70"/>
    </location>
</feature>
<feature type="region of interest" description="Disordered" evidence="1">
    <location>
        <begin position="56"/>
        <end position="95"/>
    </location>
</feature>
<dbReference type="Proteomes" id="UP001530400">
    <property type="component" value="Unassembled WGS sequence"/>
</dbReference>
<organism evidence="2 3">
    <name type="scientific">Cyclotella atomus</name>
    <dbReference type="NCBI Taxonomy" id="382360"/>
    <lineage>
        <taxon>Eukaryota</taxon>
        <taxon>Sar</taxon>
        <taxon>Stramenopiles</taxon>
        <taxon>Ochrophyta</taxon>
        <taxon>Bacillariophyta</taxon>
        <taxon>Coscinodiscophyceae</taxon>
        <taxon>Thalassiosirophycidae</taxon>
        <taxon>Stephanodiscales</taxon>
        <taxon>Stephanodiscaceae</taxon>
        <taxon>Cyclotella</taxon>
    </lineage>
</organism>
<dbReference type="AlphaFoldDB" id="A0ABD3P2W7"/>
<comment type="caution">
    <text evidence="2">The sequence shown here is derived from an EMBL/GenBank/DDBJ whole genome shotgun (WGS) entry which is preliminary data.</text>
</comment>
<gene>
    <name evidence="2" type="ORF">ACHAWO_008240</name>
</gene>
<name>A0ABD3P2W7_9STRA</name>
<reference evidence="2 3" key="1">
    <citation type="submission" date="2024-10" db="EMBL/GenBank/DDBJ databases">
        <title>Updated reference genomes for cyclostephanoid diatoms.</title>
        <authorList>
            <person name="Roberts W.R."/>
            <person name="Alverson A.J."/>
        </authorList>
    </citation>
    <scope>NUCLEOTIDE SEQUENCE [LARGE SCALE GENOMIC DNA]</scope>
    <source>
        <strain evidence="2 3">AJA010-31</strain>
    </source>
</reference>
<keyword evidence="3" id="KW-1185">Reference proteome</keyword>
<protein>
    <submittedName>
        <fullName evidence="2">Uncharacterized protein</fullName>
    </submittedName>
</protein>
<evidence type="ECO:0000256" key="1">
    <source>
        <dbReference type="SAM" id="MobiDB-lite"/>
    </source>
</evidence>
<evidence type="ECO:0000313" key="2">
    <source>
        <dbReference type="EMBL" id="KAL3782589.1"/>
    </source>
</evidence>
<evidence type="ECO:0000313" key="3">
    <source>
        <dbReference type="Proteomes" id="UP001530400"/>
    </source>
</evidence>
<proteinExistence type="predicted"/>
<accession>A0ABD3P2W7</accession>
<dbReference type="EMBL" id="JALLPJ020000801">
    <property type="protein sequence ID" value="KAL3782589.1"/>
    <property type="molecule type" value="Genomic_DNA"/>
</dbReference>
<sequence>MAEDSAPKSIAERIAALQKQQGHGAPVPKPQQPPNKTSGHIADLQKTVEPAFFSSREKAMEERAKRRDDVDGAQEEVSEEKPKKAFKPPPGAVQVMLPQFAAKQKSDESD</sequence>
<feature type="region of interest" description="Disordered" evidence="1">
    <location>
        <begin position="16"/>
        <end position="42"/>
    </location>
</feature>